<name>A0A843WXX5_COLES</name>
<protein>
    <submittedName>
        <fullName evidence="2">Uncharacterized protein</fullName>
    </submittedName>
</protein>
<dbReference type="EMBL" id="NMUH01006457">
    <property type="protein sequence ID" value="MQM15309.1"/>
    <property type="molecule type" value="Genomic_DNA"/>
</dbReference>
<proteinExistence type="predicted"/>
<evidence type="ECO:0000313" key="3">
    <source>
        <dbReference type="Proteomes" id="UP000652761"/>
    </source>
</evidence>
<keyword evidence="3" id="KW-1185">Reference proteome</keyword>
<keyword evidence="1" id="KW-0472">Membrane</keyword>
<sequence length="75" mass="8615">MYWSPASPVFPVPHFREIGPESLKVSGLDLKELENSVVVSNDDNEKFDIEIHVPIPFVGSFVLWYVVYQPLQVLR</sequence>
<reference evidence="2" key="1">
    <citation type="submission" date="2017-07" db="EMBL/GenBank/DDBJ databases">
        <title>Taro Niue Genome Assembly and Annotation.</title>
        <authorList>
            <person name="Atibalentja N."/>
            <person name="Keating K."/>
            <person name="Fields C.J."/>
        </authorList>
    </citation>
    <scope>NUCLEOTIDE SEQUENCE</scope>
    <source>
        <strain evidence="2">Niue_2</strain>
        <tissue evidence="2">Leaf</tissue>
    </source>
</reference>
<feature type="transmembrane region" description="Helical" evidence="1">
    <location>
        <begin position="51"/>
        <end position="68"/>
    </location>
</feature>
<keyword evidence="1" id="KW-0812">Transmembrane</keyword>
<accession>A0A843WXX5</accession>
<gene>
    <name evidence="2" type="ORF">Taro_048253</name>
</gene>
<dbReference type="AlphaFoldDB" id="A0A843WXX5"/>
<dbReference type="Proteomes" id="UP000652761">
    <property type="component" value="Unassembled WGS sequence"/>
</dbReference>
<keyword evidence="1" id="KW-1133">Transmembrane helix</keyword>
<comment type="caution">
    <text evidence="2">The sequence shown here is derived from an EMBL/GenBank/DDBJ whole genome shotgun (WGS) entry which is preliminary data.</text>
</comment>
<evidence type="ECO:0000256" key="1">
    <source>
        <dbReference type="SAM" id="Phobius"/>
    </source>
</evidence>
<evidence type="ECO:0000313" key="2">
    <source>
        <dbReference type="EMBL" id="MQM15309.1"/>
    </source>
</evidence>
<organism evidence="2 3">
    <name type="scientific">Colocasia esculenta</name>
    <name type="common">Wild taro</name>
    <name type="synonym">Arum esculentum</name>
    <dbReference type="NCBI Taxonomy" id="4460"/>
    <lineage>
        <taxon>Eukaryota</taxon>
        <taxon>Viridiplantae</taxon>
        <taxon>Streptophyta</taxon>
        <taxon>Embryophyta</taxon>
        <taxon>Tracheophyta</taxon>
        <taxon>Spermatophyta</taxon>
        <taxon>Magnoliopsida</taxon>
        <taxon>Liliopsida</taxon>
        <taxon>Araceae</taxon>
        <taxon>Aroideae</taxon>
        <taxon>Colocasieae</taxon>
        <taxon>Colocasia</taxon>
    </lineage>
</organism>